<dbReference type="KEGG" id="halt:IM660_18785"/>
<dbReference type="PROSITE" id="PS50846">
    <property type="entry name" value="HMA_2"/>
    <property type="match status" value="1"/>
</dbReference>
<name>A0A7M1ST18_9MICO</name>
<evidence type="ECO:0000313" key="4">
    <source>
        <dbReference type="Proteomes" id="UP000593758"/>
    </source>
</evidence>
<dbReference type="SUPFAM" id="SSF55008">
    <property type="entry name" value="HMA, heavy metal-associated domain"/>
    <property type="match status" value="1"/>
</dbReference>
<dbReference type="FunFam" id="3.30.70.100:FF:000001">
    <property type="entry name" value="ATPase copper transporting beta"/>
    <property type="match status" value="1"/>
</dbReference>
<accession>A0A7M1ST18</accession>
<organism evidence="3 4">
    <name type="scientific">Ruania alkalisoli</name>
    <dbReference type="NCBI Taxonomy" id="2779775"/>
    <lineage>
        <taxon>Bacteria</taxon>
        <taxon>Bacillati</taxon>
        <taxon>Actinomycetota</taxon>
        <taxon>Actinomycetes</taxon>
        <taxon>Micrococcales</taxon>
        <taxon>Ruaniaceae</taxon>
        <taxon>Ruania</taxon>
    </lineage>
</organism>
<dbReference type="Gene3D" id="3.30.70.100">
    <property type="match status" value="1"/>
</dbReference>
<dbReference type="CDD" id="cd00371">
    <property type="entry name" value="HMA"/>
    <property type="match status" value="1"/>
</dbReference>
<dbReference type="Proteomes" id="UP000593758">
    <property type="component" value="Chromosome"/>
</dbReference>
<protein>
    <submittedName>
        <fullName evidence="3">Heavy-metal-associated domain-containing protein</fullName>
    </submittedName>
</protein>
<keyword evidence="4" id="KW-1185">Reference proteome</keyword>
<evidence type="ECO:0000256" key="1">
    <source>
        <dbReference type="ARBA" id="ARBA00022723"/>
    </source>
</evidence>
<dbReference type="InterPro" id="IPR006121">
    <property type="entry name" value="HMA_dom"/>
</dbReference>
<sequence length="73" mass="7535">MTTTTIDVTGMTCGNCVAHVTAELKEIDGVSDVSVDLHQGEASPVTITSTSPVEEAAIRAAVDEAGYQVTAIR</sequence>
<gene>
    <name evidence="3" type="ORF">IM660_18785</name>
</gene>
<dbReference type="AlphaFoldDB" id="A0A7M1ST18"/>
<dbReference type="GO" id="GO:0046872">
    <property type="term" value="F:metal ion binding"/>
    <property type="evidence" value="ECO:0007669"/>
    <property type="project" value="UniProtKB-KW"/>
</dbReference>
<evidence type="ECO:0000259" key="2">
    <source>
        <dbReference type="PROSITE" id="PS50846"/>
    </source>
</evidence>
<feature type="domain" description="HMA" evidence="2">
    <location>
        <begin position="2"/>
        <end position="70"/>
    </location>
</feature>
<proteinExistence type="predicted"/>
<dbReference type="Pfam" id="PF00403">
    <property type="entry name" value="HMA"/>
    <property type="match status" value="1"/>
</dbReference>
<dbReference type="EMBL" id="CP063169">
    <property type="protein sequence ID" value="QOR70601.1"/>
    <property type="molecule type" value="Genomic_DNA"/>
</dbReference>
<dbReference type="InterPro" id="IPR036163">
    <property type="entry name" value="HMA_dom_sf"/>
</dbReference>
<dbReference type="PROSITE" id="PS01047">
    <property type="entry name" value="HMA_1"/>
    <property type="match status" value="1"/>
</dbReference>
<evidence type="ECO:0000313" key="3">
    <source>
        <dbReference type="EMBL" id="QOR70601.1"/>
    </source>
</evidence>
<dbReference type="InterPro" id="IPR017969">
    <property type="entry name" value="Heavy-metal-associated_CS"/>
</dbReference>
<dbReference type="RefSeq" id="WP_193497276.1">
    <property type="nucleotide sequence ID" value="NZ_CP063169.1"/>
</dbReference>
<reference evidence="3 4" key="1">
    <citation type="submission" date="2020-10" db="EMBL/GenBank/DDBJ databases">
        <title>Haloactinobacterium sp. RN3S43, a bacterium isolated from saline soil.</title>
        <authorList>
            <person name="Sun J.-Q."/>
        </authorList>
    </citation>
    <scope>NUCLEOTIDE SEQUENCE [LARGE SCALE GENOMIC DNA]</scope>
    <source>
        <strain evidence="3 4">RN3S43</strain>
    </source>
</reference>
<keyword evidence="1" id="KW-0479">Metal-binding</keyword>